<sequence>MSTDGVGVWAYAVIQGDAADDRIAGLRGVAGEPVRVLATANLAAAVGTVSLGEFGEEALRRNLEDLDWLAAKARAHDAVISAIARSGPVIPVRMATVYLDDARVEQLLQNRRDDFSAALDLVTGREELGVKAYADPNKLAGQQDPQDPESRSGTAYLLRRRRQIASQEQAYRVAAAEAERIHAALLAHAVDGKRKPASDRSLSGRDAWTVLNGTYLVDNSSVDDFRAAVAAVDEQSTGIELEITGPWPPYSFAGDVVTS</sequence>
<dbReference type="RefSeq" id="WP_065056634.1">
    <property type="nucleotide sequence ID" value="NZ_LZKW01000443.1"/>
</dbReference>
<evidence type="ECO:0000313" key="5">
    <source>
        <dbReference type="Proteomes" id="UP000093894"/>
    </source>
</evidence>
<dbReference type="GO" id="GO:0031412">
    <property type="term" value="P:gas vesicle organization"/>
    <property type="evidence" value="ECO:0007669"/>
    <property type="project" value="InterPro"/>
</dbReference>
<evidence type="ECO:0000256" key="3">
    <source>
        <dbReference type="ARBA" id="ARBA00035643"/>
    </source>
</evidence>
<comment type="caution">
    <text evidence="4">The sequence shown here is derived from an EMBL/GenBank/DDBJ whole genome shotgun (WGS) entry which is preliminary data.</text>
</comment>
<dbReference type="EMBL" id="LZLG01000001">
    <property type="protein sequence ID" value="OBJ65132.1"/>
    <property type="molecule type" value="Genomic_DNA"/>
</dbReference>
<organism evidence="4 5">
    <name type="scientific">Mycobacterium colombiense</name>
    <dbReference type="NCBI Taxonomy" id="339268"/>
    <lineage>
        <taxon>Bacteria</taxon>
        <taxon>Bacillati</taxon>
        <taxon>Actinomycetota</taxon>
        <taxon>Actinomycetes</taxon>
        <taxon>Mycobacteriales</taxon>
        <taxon>Mycobacteriaceae</taxon>
        <taxon>Mycobacterium</taxon>
        <taxon>Mycobacterium avium complex (MAC)</taxon>
    </lineage>
</organism>
<protein>
    <submittedName>
        <fullName evidence="4">Gas vesicle protein GvpFL</fullName>
    </submittedName>
</protein>
<dbReference type="Pfam" id="PF06386">
    <property type="entry name" value="GvpL_GvpF"/>
    <property type="match status" value="1"/>
</dbReference>
<evidence type="ECO:0000313" key="4">
    <source>
        <dbReference type="EMBL" id="OBJ65132.1"/>
    </source>
</evidence>
<dbReference type="PANTHER" id="PTHR36852">
    <property type="entry name" value="PROTEIN GVPL 2"/>
    <property type="match status" value="1"/>
</dbReference>
<name>A0A853M7T1_9MYCO</name>
<comment type="similarity">
    <text evidence="3">Belongs to the gas vesicle GvpF/GvpL family.</text>
</comment>
<evidence type="ECO:0000256" key="1">
    <source>
        <dbReference type="ARBA" id="ARBA00022987"/>
    </source>
</evidence>
<dbReference type="AlphaFoldDB" id="A0A853M7T1"/>
<reference evidence="4 5" key="1">
    <citation type="submission" date="2016-06" db="EMBL/GenBank/DDBJ databases">
        <authorList>
            <person name="Sutton G."/>
            <person name="Brinkac L."/>
            <person name="Sanka R."/>
            <person name="Adams M."/>
            <person name="Lau E."/>
            <person name="Garcia-Basteiro A."/>
            <person name="Lopez-Varela E."/>
            <person name="Palencia S."/>
        </authorList>
    </citation>
    <scope>NUCLEOTIDE SEQUENCE [LARGE SCALE GENOMIC DNA]</scope>
    <source>
        <strain evidence="4 5">1164983.0</strain>
    </source>
</reference>
<keyword evidence="1" id="KW-0304">Gas vesicle</keyword>
<evidence type="ECO:0000256" key="2">
    <source>
        <dbReference type="ARBA" id="ARBA00035108"/>
    </source>
</evidence>
<dbReference type="PANTHER" id="PTHR36852:SF1">
    <property type="entry name" value="PROTEIN GVPL 2"/>
    <property type="match status" value="1"/>
</dbReference>
<proteinExistence type="inferred from homology"/>
<comment type="subcellular location">
    <subcellularLocation>
        <location evidence="2">Gas vesicle</location>
    </subcellularLocation>
</comment>
<dbReference type="Proteomes" id="UP000093894">
    <property type="component" value="Unassembled WGS sequence"/>
</dbReference>
<dbReference type="GO" id="GO:0031411">
    <property type="term" value="C:gas vesicle"/>
    <property type="evidence" value="ECO:0007669"/>
    <property type="project" value="UniProtKB-SubCell"/>
</dbReference>
<dbReference type="InterPro" id="IPR009430">
    <property type="entry name" value="GvpL/GvpF"/>
</dbReference>
<accession>A0A853M7T1</accession>
<gene>
    <name evidence="4" type="ORF">A5628_00165</name>
</gene>